<dbReference type="Pfam" id="PF22278">
    <property type="entry name" value="DUF6958"/>
    <property type="match status" value="1"/>
</dbReference>
<protein>
    <submittedName>
        <fullName evidence="1">Uncharacterized protein</fullName>
    </submittedName>
</protein>
<keyword evidence="2" id="KW-1185">Reference proteome</keyword>
<comment type="caution">
    <text evidence="1">The sequence shown here is derived from an EMBL/GenBank/DDBJ whole genome shotgun (WGS) entry which is preliminary data.</text>
</comment>
<gene>
    <name evidence="1" type="ORF">IDJ77_25780</name>
</gene>
<dbReference type="InterPro" id="IPR054233">
    <property type="entry name" value="DUF6958"/>
</dbReference>
<organism evidence="1 2">
    <name type="scientific">Mucilaginibacter pankratovii</name>
    <dbReference type="NCBI Taxonomy" id="2772110"/>
    <lineage>
        <taxon>Bacteria</taxon>
        <taxon>Pseudomonadati</taxon>
        <taxon>Bacteroidota</taxon>
        <taxon>Sphingobacteriia</taxon>
        <taxon>Sphingobacteriales</taxon>
        <taxon>Sphingobacteriaceae</taxon>
        <taxon>Mucilaginibacter</taxon>
    </lineage>
</organism>
<sequence length="92" mass="10393">MKEPTTQTLHPDAGKTNKVISLEKYETIKAAILEVLKDGDLSHTQLMEALYQRVNGHFTGNAHWYGETVKLDLEARGLIQRSKSKPPVYSRV</sequence>
<dbReference type="Proteomes" id="UP000606600">
    <property type="component" value="Unassembled WGS sequence"/>
</dbReference>
<accession>A0ABR7WYH9</accession>
<dbReference type="RefSeq" id="WP_191191883.1">
    <property type="nucleotide sequence ID" value="NZ_JACWMY010000018.1"/>
</dbReference>
<reference evidence="1 2" key="1">
    <citation type="submission" date="2020-09" db="EMBL/GenBank/DDBJ databases">
        <title>Novel species of Mucilaginibacter isolated from a glacier on the Tibetan Plateau.</title>
        <authorList>
            <person name="Liu Q."/>
            <person name="Xin Y.-H."/>
        </authorList>
    </citation>
    <scope>NUCLEOTIDE SEQUENCE [LARGE SCALE GENOMIC DNA]</scope>
    <source>
        <strain evidence="1 2">ZT4R22</strain>
    </source>
</reference>
<proteinExistence type="predicted"/>
<name>A0ABR7WYH9_9SPHI</name>
<dbReference type="EMBL" id="JACWMY010000018">
    <property type="protein sequence ID" value="MBD1367248.1"/>
    <property type="molecule type" value="Genomic_DNA"/>
</dbReference>
<evidence type="ECO:0000313" key="1">
    <source>
        <dbReference type="EMBL" id="MBD1367248.1"/>
    </source>
</evidence>
<evidence type="ECO:0000313" key="2">
    <source>
        <dbReference type="Proteomes" id="UP000606600"/>
    </source>
</evidence>